<name>A0A832DER1_9AQUI</name>
<reference evidence="2" key="1">
    <citation type="journal article" date="2020" name="mSystems">
        <title>Genome- and Community-Level Interaction Insights into Carbon Utilization and Element Cycling Functions of Hydrothermarchaeota in Hydrothermal Sediment.</title>
        <authorList>
            <person name="Zhou Z."/>
            <person name="Liu Y."/>
            <person name="Xu W."/>
            <person name="Pan J."/>
            <person name="Luo Z.H."/>
            <person name="Li M."/>
        </authorList>
    </citation>
    <scope>NUCLEOTIDE SEQUENCE [LARGE SCALE GENOMIC DNA]</scope>
    <source>
        <strain evidence="2">SpSt-1257</strain>
    </source>
</reference>
<keyword evidence="1" id="KW-1133">Transmembrane helix</keyword>
<keyword evidence="1" id="KW-0812">Transmembrane</keyword>
<comment type="caution">
    <text evidence="2">The sequence shown here is derived from an EMBL/GenBank/DDBJ whole genome shotgun (WGS) entry which is preliminary data.</text>
</comment>
<protein>
    <submittedName>
        <fullName evidence="2">Trimeric intracellular cation channel family protein</fullName>
    </submittedName>
</protein>
<accession>A0A832DER1</accession>
<dbReference type="Proteomes" id="UP000885621">
    <property type="component" value="Unassembled WGS sequence"/>
</dbReference>
<sequence>TLTGDLTVSSVVCSLTVLMIRIVAILYDWRLPKFQ</sequence>
<keyword evidence="1" id="KW-0472">Membrane</keyword>
<feature type="non-terminal residue" evidence="2">
    <location>
        <position position="1"/>
    </location>
</feature>
<evidence type="ECO:0000256" key="1">
    <source>
        <dbReference type="SAM" id="Phobius"/>
    </source>
</evidence>
<gene>
    <name evidence="2" type="ORF">ENO34_03610</name>
</gene>
<proteinExistence type="predicted"/>
<dbReference type="EMBL" id="DSFC01000207">
    <property type="protein sequence ID" value="HEV09467.1"/>
    <property type="molecule type" value="Genomic_DNA"/>
</dbReference>
<dbReference type="AlphaFoldDB" id="A0A832DER1"/>
<evidence type="ECO:0000313" key="2">
    <source>
        <dbReference type="EMBL" id="HEV09467.1"/>
    </source>
</evidence>
<organism evidence="2">
    <name type="scientific">Sulfurihydrogenibium azorense</name>
    <dbReference type="NCBI Taxonomy" id="309806"/>
    <lineage>
        <taxon>Bacteria</taxon>
        <taxon>Pseudomonadati</taxon>
        <taxon>Aquificota</taxon>
        <taxon>Aquificia</taxon>
        <taxon>Aquificales</taxon>
        <taxon>Hydrogenothermaceae</taxon>
        <taxon>Sulfurihydrogenibium</taxon>
    </lineage>
</organism>
<feature type="transmembrane region" description="Helical" evidence="1">
    <location>
        <begin position="6"/>
        <end position="27"/>
    </location>
</feature>